<keyword evidence="2" id="KW-1185">Reference proteome</keyword>
<dbReference type="EnsemblPlants" id="AET2Gv20289000.2">
    <property type="protein sequence ID" value="AET2Gv20289000.2"/>
    <property type="gene ID" value="AET2Gv20289000"/>
</dbReference>
<evidence type="ECO:0000313" key="1">
    <source>
        <dbReference type="EnsemblPlants" id="AET2Gv20289000.2"/>
    </source>
</evidence>
<reference evidence="1" key="5">
    <citation type="journal article" date="2021" name="G3 (Bethesda)">
        <title>Aegilops tauschii genome assembly Aet v5.0 features greater sequence contiguity and improved annotation.</title>
        <authorList>
            <person name="Wang L."/>
            <person name="Zhu T."/>
            <person name="Rodriguez J.C."/>
            <person name="Deal K.R."/>
            <person name="Dubcovsky J."/>
            <person name="McGuire P.E."/>
            <person name="Lux T."/>
            <person name="Spannagl M."/>
            <person name="Mayer K.F.X."/>
            <person name="Baldrich P."/>
            <person name="Meyers B.C."/>
            <person name="Huo N."/>
            <person name="Gu Y.Q."/>
            <person name="Zhou H."/>
            <person name="Devos K.M."/>
            <person name="Bennetzen J.L."/>
            <person name="Unver T."/>
            <person name="Budak H."/>
            <person name="Gulick P.J."/>
            <person name="Galiba G."/>
            <person name="Kalapos B."/>
            <person name="Nelson D.R."/>
            <person name="Li P."/>
            <person name="You F.M."/>
            <person name="Luo M.C."/>
            <person name="Dvorak J."/>
        </authorList>
    </citation>
    <scope>NUCLEOTIDE SEQUENCE [LARGE SCALE GENOMIC DNA]</scope>
    <source>
        <strain evidence="1">cv. AL8/78</strain>
    </source>
</reference>
<name>A0A453AXB3_AEGTS</name>
<reference evidence="2" key="1">
    <citation type="journal article" date="2014" name="Science">
        <title>Ancient hybridizations among the ancestral genomes of bread wheat.</title>
        <authorList>
            <consortium name="International Wheat Genome Sequencing Consortium,"/>
            <person name="Marcussen T."/>
            <person name="Sandve S.R."/>
            <person name="Heier L."/>
            <person name="Spannagl M."/>
            <person name="Pfeifer M."/>
            <person name="Jakobsen K.S."/>
            <person name="Wulff B.B."/>
            <person name="Steuernagel B."/>
            <person name="Mayer K.F."/>
            <person name="Olsen O.A."/>
        </authorList>
    </citation>
    <scope>NUCLEOTIDE SEQUENCE [LARGE SCALE GENOMIC DNA]</scope>
    <source>
        <strain evidence="2">cv. AL8/78</strain>
    </source>
</reference>
<sequence>MMRSEKQATAINPPFKIKSVNQSLFSPPFPFLFTSSVREQCMWMVHR</sequence>
<reference evidence="2" key="2">
    <citation type="journal article" date="2017" name="Nat. Plants">
        <title>The Aegilops tauschii genome reveals multiple impacts of transposons.</title>
        <authorList>
            <person name="Zhao G."/>
            <person name="Zou C."/>
            <person name="Li K."/>
            <person name="Wang K."/>
            <person name="Li T."/>
            <person name="Gao L."/>
            <person name="Zhang X."/>
            <person name="Wang H."/>
            <person name="Yang Z."/>
            <person name="Liu X."/>
            <person name="Jiang W."/>
            <person name="Mao L."/>
            <person name="Kong X."/>
            <person name="Jiao Y."/>
            <person name="Jia J."/>
        </authorList>
    </citation>
    <scope>NUCLEOTIDE SEQUENCE [LARGE SCALE GENOMIC DNA]</scope>
    <source>
        <strain evidence="2">cv. AL8/78</strain>
    </source>
</reference>
<proteinExistence type="predicted"/>
<accession>A0A453AXB3</accession>
<protein>
    <submittedName>
        <fullName evidence="1">Uncharacterized protein</fullName>
    </submittedName>
</protein>
<reference evidence="1" key="4">
    <citation type="submission" date="2019-03" db="UniProtKB">
        <authorList>
            <consortium name="EnsemblPlants"/>
        </authorList>
    </citation>
    <scope>IDENTIFICATION</scope>
</reference>
<dbReference type="AlphaFoldDB" id="A0A453AXB3"/>
<dbReference type="Gramene" id="AET2Gv20289000.2">
    <property type="protein sequence ID" value="AET2Gv20289000.2"/>
    <property type="gene ID" value="AET2Gv20289000"/>
</dbReference>
<dbReference type="Proteomes" id="UP000015105">
    <property type="component" value="Chromosome 2D"/>
</dbReference>
<organism evidence="1 2">
    <name type="scientific">Aegilops tauschii subsp. strangulata</name>
    <name type="common">Goatgrass</name>
    <dbReference type="NCBI Taxonomy" id="200361"/>
    <lineage>
        <taxon>Eukaryota</taxon>
        <taxon>Viridiplantae</taxon>
        <taxon>Streptophyta</taxon>
        <taxon>Embryophyta</taxon>
        <taxon>Tracheophyta</taxon>
        <taxon>Spermatophyta</taxon>
        <taxon>Magnoliopsida</taxon>
        <taxon>Liliopsida</taxon>
        <taxon>Poales</taxon>
        <taxon>Poaceae</taxon>
        <taxon>BOP clade</taxon>
        <taxon>Pooideae</taxon>
        <taxon>Triticodae</taxon>
        <taxon>Triticeae</taxon>
        <taxon>Triticinae</taxon>
        <taxon>Aegilops</taxon>
    </lineage>
</organism>
<evidence type="ECO:0000313" key="2">
    <source>
        <dbReference type="Proteomes" id="UP000015105"/>
    </source>
</evidence>
<reference evidence="1" key="3">
    <citation type="journal article" date="2017" name="Nature">
        <title>Genome sequence of the progenitor of the wheat D genome Aegilops tauschii.</title>
        <authorList>
            <person name="Luo M.C."/>
            <person name="Gu Y.Q."/>
            <person name="Puiu D."/>
            <person name="Wang H."/>
            <person name="Twardziok S.O."/>
            <person name="Deal K.R."/>
            <person name="Huo N."/>
            <person name="Zhu T."/>
            <person name="Wang L."/>
            <person name="Wang Y."/>
            <person name="McGuire P.E."/>
            <person name="Liu S."/>
            <person name="Long H."/>
            <person name="Ramasamy R.K."/>
            <person name="Rodriguez J.C."/>
            <person name="Van S.L."/>
            <person name="Yuan L."/>
            <person name="Wang Z."/>
            <person name="Xia Z."/>
            <person name="Xiao L."/>
            <person name="Anderson O.D."/>
            <person name="Ouyang S."/>
            <person name="Liang Y."/>
            <person name="Zimin A.V."/>
            <person name="Pertea G."/>
            <person name="Qi P."/>
            <person name="Bennetzen J.L."/>
            <person name="Dai X."/>
            <person name="Dawson M.W."/>
            <person name="Muller H.G."/>
            <person name="Kugler K."/>
            <person name="Rivarola-Duarte L."/>
            <person name="Spannagl M."/>
            <person name="Mayer K.F.X."/>
            <person name="Lu F.H."/>
            <person name="Bevan M.W."/>
            <person name="Leroy P."/>
            <person name="Li P."/>
            <person name="You F.M."/>
            <person name="Sun Q."/>
            <person name="Liu Z."/>
            <person name="Lyons E."/>
            <person name="Wicker T."/>
            <person name="Salzberg S.L."/>
            <person name="Devos K.M."/>
            <person name="Dvorak J."/>
        </authorList>
    </citation>
    <scope>NUCLEOTIDE SEQUENCE [LARGE SCALE GENOMIC DNA]</scope>
    <source>
        <strain evidence="1">cv. AL8/78</strain>
    </source>
</reference>